<evidence type="ECO:0000256" key="7">
    <source>
        <dbReference type="ARBA" id="ARBA00022741"/>
    </source>
</evidence>
<keyword evidence="10 11" id="KW-0472">Membrane</keyword>
<dbReference type="Pfam" id="PF08352">
    <property type="entry name" value="oligo_HPY"/>
    <property type="match status" value="1"/>
</dbReference>
<keyword evidence="16" id="KW-1185">Reference proteome</keyword>
<evidence type="ECO:0000256" key="12">
    <source>
        <dbReference type="SAM" id="MobiDB-lite"/>
    </source>
</evidence>
<dbReference type="PANTHER" id="PTHR43297">
    <property type="entry name" value="OLIGOPEPTIDE TRANSPORT ATP-BINDING PROTEIN APPD"/>
    <property type="match status" value="1"/>
</dbReference>
<feature type="transmembrane region" description="Helical" evidence="11">
    <location>
        <begin position="106"/>
        <end position="128"/>
    </location>
</feature>
<evidence type="ECO:0000256" key="4">
    <source>
        <dbReference type="ARBA" id="ARBA00022448"/>
    </source>
</evidence>
<feature type="region of interest" description="Disordered" evidence="12">
    <location>
        <begin position="1"/>
        <end position="25"/>
    </location>
</feature>
<dbReference type="InterPro" id="IPR035906">
    <property type="entry name" value="MetI-like_sf"/>
</dbReference>
<dbReference type="Gene3D" id="1.10.3720.10">
    <property type="entry name" value="MetI-like"/>
    <property type="match status" value="1"/>
</dbReference>
<comment type="subcellular location">
    <subcellularLocation>
        <location evidence="11">Cell membrane</location>
        <topology evidence="11">Multi-pass membrane protein</topology>
    </subcellularLocation>
    <subcellularLocation>
        <location evidence="2">Cell membrane</location>
        <topology evidence="2">Peripheral membrane protein</topology>
    </subcellularLocation>
    <subcellularLocation>
        <location evidence="1">Membrane</location>
        <topology evidence="1">Multi-pass membrane protein</topology>
    </subcellularLocation>
</comment>
<dbReference type="PROSITE" id="PS00211">
    <property type="entry name" value="ABC_TRANSPORTER_1"/>
    <property type="match status" value="1"/>
</dbReference>
<comment type="caution">
    <text evidence="15">The sequence shown here is derived from an EMBL/GenBank/DDBJ whole genome shotgun (WGS) entry which is preliminary data.</text>
</comment>
<keyword evidence="6 11" id="KW-0812">Transmembrane</keyword>
<keyword evidence="5" id="KW-1003">Cell membrane</keyword>
<evidence type="ECO:0000313" key="16">
    <source>
        <dbReference type="Proteomes" id="UP001565927"/>
    </source>
</evidence>
<dbReference type="Gene3D" id="3.40.50.300">
    <property type="entry name" value="P-loop containing nucleotide triphosphate hydrolases"/>
    <property type="match status" value="1"/>
</dbReference>
<dbReference type="SUPFAM" id="SSF161098">
    <property type="entry name" value="MetI-like"/>
    <property type="match status" value="1"/>
</dbReference>
<dbReference type="SUPFAM" id="SSF52540">
    <property type="entry name" value="P-loop containing nucleoside triphosphate hydrolases"/>
    <property type="match status" value="1"/>
</dbReference>
<dbReference type="CDD" id="cd06261">
    <property type="entry name" value="TM_PBP2"/>
    <property type="match status" value="1"/>
</dbReference>
<evidence type="ECO:0000256" key="9">
    <source>
        <dbReference type="ARBA" id="ARBA00022989"/>
    </source>
</evidence>
<reference evidence="15 16" key="1">
    <citation type="submission" date="2024-07" db="EMBL/GenBank/DDBJ databases">
        <authorList>
            <person name="Thanompreechachai J."/>
            <person name="Duangmal K."/>
        </authorList>
    </citation>
    <scope>NUCLEOTIDE SEQUENCE [LARGE SCALE GENOMIC DNA]</scope>
    <source>
        <strain evidence="15 16">LSe6-4</strain>
    </source>
</reference>
<feature type="transmembrane region" description="Helical" evidence="11">
    <location>
        <begin position="166"/>
        <end position="184"/>
    </location>
</feature>
<dbReference type="Pfam" id="PF00005">
    <property type="entry name" value="ABC_tran"/>
    <property type="match status" value="1"/>
</dbReference>
<dbReference type="InterPro" id="IPR050388">
    <property type="entry name" value="ABC_Ni/Peptide_Import"/>
</dbReference>
<keyword evidence="9 11" id="KW-1133">Transmembrane helix</keyword>
<organism evidence="15 16">
    <name type="scientific">Kineococcus halophytocola</name>
    <dbReference type="NCBI Taxonomy" id="3234027"/>
    <lineage>
        <taxon>Bacteria</taxon>
        <taxon>Bacillati</taxon>
        <taxon>Actinomycetota</taxon>
        <taxon>Actinomycetes</taxon>
        <taxon>Kineosporiales</taxon>
        <taxon>Kineosporiaceae</taxon>
        <taxon>Kineococcus</taxon>
    </lineage>
</organism>
<comment type="similarity">
    <text evidence="11">Belongs to the binding-protein-dependent transport system permease family.</text>
</comment>
<dbReference type="RefSeq" id="WP_370440638.1">
    <property type="nucleotide sequence ID" value="NZ_JBGFTU010000006.1"/>
</dbReference>
<evidence type="ECO:0000313" key="15">
    <source>
        <dbReference type="EMBL" id="MEZ0164390.1"/>
    </source>
</evidence>
<dbReference type="SMART" id="SM00382">
    <property type="entry name" value="AAA"/>
    <property type="match status" value="1"/>
</dbReference>
<evidence type="ECO:0000256" key="2">
    <source>
        <dbReference type="ARBA" id="ARBA00004202"/>
    </source>
</evidence>
<evidence type="ECO:0000256" key="10">
    <source>
        <dbReference type="ARBA" id="ARBA00023136"/>
    </source>
</evidence>
<comment type="similarity">
    <text evidence="3">Belongs to the ABC transporter superfamily.</text>
</comment>
<keyword evidence="7" id="KW-0547">Nucleotide-binding</keyword>
<name>A0ABV4H1P2_9ACTN</name>
<evidence type="ECO:0000256" key="6">
    <source>
        <dbReference type="ARBA" id="ARBA00022692"/>
    </source>
</evidence>
<protein>
    <submittedName>
        <fullName evidence="15">Dipeptide/oligopeptide/nickel ABC transporter permease/ATP-binding protein</fullName>
    </submittedName>
</protein>
<evidence type="ECO:0000256" key="1">
    <source>
        <dbReference type="ARBA" id="ARBA00004141"/>
    </source>
</evidence>
<feature type="transmembrane region" description="Helical" evidence="11">
    <location>
        <begin position="36"/>
        <end position="62"/>
    </location>
</feature>
<keyword evidence="4 11" id="KW-0813">Transport</keyword>
<sequence>MSTPQNPVLVPGSSATPTAPDPGRLRRPSSGALRRFTANPLGVVAAVVLAVVAVVVALAPVLPLADPDAIDLFGTLQSPGAEHLLGTDSSGRDVLSRLVWGGQVNLLGALLATAVSAVLGVSSGLLAGYHAGRFDTGASWVTSMLQALPAIVVLLAVRAVAGPSTWIAMTVFGVMLTPGFFRIVRGAVQAVRGELYVDAARVSGLSDARIVGRHVLTVVRAPIIIQCARVAGIAIAVQAGLQFLGVGDKSVPSWGAMISEGFRKLSIAPLLVLWPALLVGLVCASLMLLSNALRDALEDRGTATGPSRRRARAAAAAAGPATVVLPEQAEEGSALDTATGDLLTVRGLQVAYAQGDGGDKTVVHGVDLHVDSGEVLGLVGESGSGKTQTAFAVLGLLPEGGRVSAGSIDFRGTDLTGLTPGQHGALRGTDLAYIPQEPLSNLDPAFKIGYQLTTPMRLHLGISRREAKERALALLARVGIPDPARTFDSYAHEISGGMAQRVLIAGAISCKPKLLIADEPTTALDVTVQAEVLDLLRDLQAEFGMGIVLVTHNFGVVADICDRVAVMQHGRIVETGAVEDLFARPRHPYTRTLLDSMVEDGPARPYPFDDDVLRVPAADGAEAR</sequence>
<dbReference type="InterPro" id="IPR003439">
    <property type="entry name" value="ABC_transporter-like_ATP-bd"/>
</dbReference>
<dbReference type="InterPro" id="IPR003593">
    <property type="entry name" value="AAA+_ATPase"/>
</dbReference>
<dbReference type="Pfam" id="PF12911">
    <property type="entry name" value="OppC_N"/>
    <property type="match status" value="1"/>
</dbReference>
<evidence type="ECO:0000256" key="11">
    <source>
        <dbReference type="RuleBase" id="RU363032"/>
    </source>
</evidence>
<dbReference type="EMBL" id="JBGFTU010000006">
    <property type="protein sequence ID" value="MEZ0164390.1"/>
    <property type="molecule type" value="Genomic_DNA"/>
</dbReference>
<proteinExistence type="inferred from homology"/>
<feature type="transmembrane region" description="Helical" evidence="11">
    <location>
        <begin position="267"/>
        <end position="289"/>
    </location>
</feature>
<dbReference type="InterPro" id="IPR000515">
    <property type="entry name" value="MetI-like"/>
</dbReference>
<evidence type="ECO:0000256" key="8">
    <source>
        <dbReference type="ARBA" id="ARBA00022840"/>
    </source>
</evidence>
<dbReference type="PANTHER" id="PTHR43297:SF2">
    <property type="entry name" value="DIPEPTIDE TRANSPORT ATP-BINDING PROTEIN DPPD"/>
    <property type="match status" value="1"/>
</dbReference>
<dbReference type="InterPro" id="IPR013563">
    <property type="entry name" value="Oligopep_ABC_C"/>
</dbReference>
<dbReference type="InterPro" id="IPR025966">
    <property type="entry name" value="OppC_N"/>
</dbReference>
<evidence type="ECO:0000256" key="3">
    <source>
        <dbReference type="ARBA" id="ARBA00005417"/>
    </source>
</evidence>
<keyword evidence="8" id="KW-0067">ATP-binding</keyword>
<feature type="domain" description="ABC transporter" evidence="13">
    <location>
        <begin position="345"/>
        <end position="594"/>
    </location>
</feature>
<dbReference type="CDD" id="cd03257">
    <property type="entry name" value="ABC_NikE_OppD_transporters"/>
    <property type="match status" value="1"/>
</dbReference>
<dbReference type="Proteomes" id="UP001565927">
    <property type="component" value="Unassembled WGS sequence"/>
</dbReference>
<dbReference type="PROSITE" id="PS50893">
    <property type="entry name" value="ABC_TRANSPORTER_2"/>
    <property type="match status" value="1"/>
</dbReference>
<accession>A0ABV4H1P2</accession>
<gene>
    <name evidence="15" type="ORF">AB2L27_06380</name>
</gene>
<dbReference type="InterPro" id="IPR017871">
    <property type="entry name" value="ABC_transporter-like_CS"/>
</dbReference>
<dbReference type="PROSITE" id="PS50928">
    <property type="entry name" value="ABC_TM1"/>
    <property type="match status" value="1"/>
</dbReference>
<evidence type="ECO:0000259" key="14">
    <source>
        <dbReference type="PROSITE" id="PS50928"/>
    </source>
</evidence>
<feature type="domain" description="ABC transmembrane type-1" evidence="14">
    <location>
        <begin position="102"/>
        <end position="290"/>
    </location>
</feature>
<dbReference type="InterPro" id="IPR027417">
    <property type="entry name" value="P-loop_NTPase"/>
</dbReference>
<evidence type="ECO:0000256" key="5">
    <source>
        <dbReference type="ARBA" id="ARBA00022475"/>
    </source>
</evidence>
<dbReference type="Pfam" id="PF00528">
    <property type="entry name" value="BPD_transp_1"/>
    <property type="match status" value="1"/>
</dbReference>
<evidence type="ECO:0000259" key="13">
    <source>
        <dbReference type="PROSITE" id="PS50893"/>
    </source>
</evidence>
<feature type="transmembrane region" description="Helical" evidence="11">
    <location>
        <begin position="140"/>
        <end position="160"/>
    </location>
</feature>